<accession>A0A165R5H0</accession>
<keyword evidence="3" id="KW-1185">Reference proteome</keyword>
<name>A0A165R5H0_9AGAM</name>
<dbReference type="AlphaFoldDB" id="A0A165R5H0"/>
<feature type="transmembrane region" description="Helical" evidence="1">
    <location>
        <begin position="12"/>
        <end position="31"/>
    </location>
</feature>
<dbReference type="Proteomes" id="UP000076761">
    <property type="component" value="Unassembled WGS sequence"/>
</dbReference>
<keyword evidence="1" id="KW-0812">Transmembrane</keyword>
<keyword evidence="1" id="KW-1133">Transmembrane helix</keyword>
<organism evidence="2 3">
    <name type="scientific">Neolentinus lepideus HHB14362 ss-1</name>
    <dbReference type="NCBI Taxonomy" id="1314782"/>
    <lineage>
        <taxon>Eukaryota</taxon>
        <taxon>Fungi</taxon>
        <taxon>Dikarya</taxon>
        <taxon>Basidiomycota</taxon>
        <taxon>Agaricomycotina</taxon>
        <taxon>Agaricomycetes</taxon>
        <taxon>Gloeophyllales</taxon>
        <taxon>Gloeophyllaceae</taxon>
        <taxon>Neolentinus</taxon>
    </lineage>
</organism>
<sequence length="130" mass="15106">MHDAQHLTGKSVWTLAFTIPAAVFLVFTGTGKESRRLREQMRWTPNLEKASFLIYARQKLVDVQRTQNEVFRRAWLREQVNNSPRPSERRNCGSMYKPQQSSESTYGYRLLLAMQSCLYLDAYAKINAVS</sequence>
<dbReference type="InParanoid" id="A0A165R5H0"/>
<protein>
    <submittedName>
        <fullName evidence="2">Uncharacterized protein</fullName>
    </submittedName>
</protein>
<reference evidence="2 3" key="1">
    <citation type="journal article" date="2016" name="Mol. Biol. Evol.">
        <title>Comparative Genomics of Early-Diverging Mushroom-Forming Fungi Provides Insights into the Origins of Lignocellulose Decay Capabilities.</title>
        <authorList>
            <person name="Nagy L.G."/>
            <person name="Riley R."/>
            <person name="Tritt A."/>
            <person name="Adam C."/>
            <person name="Daum C."/>
            <person name="Floudas D."/>
            <person name="Sun H."/>
            <person name="Yadav J.S."/>
            <person name="Pangilinan J."/>
            <person name="Larsson K.H."/>
            <person name="Matsuura K."/>
            <person name="Barry K."/>
            <person name="Labutti K."/>
            <person name="Kuo R."/>
            <person name="Ohm R.A."/>
            <person name="Bhattacharya S.S."/>
            <person name="Shirouzu T."/>
            <person name="Yoshinaga Y."/>
            <person name="Martin F.M."/>
            <person name="Grigoriev I.V."/>
            <person name="Hibbett D.S."/>
        </authorList>
    </citation>
    <scope>NUCLEOTIDE SEQUENCE [LARGE SCALE GENOMIC DNA]</scope>
    <source>
        <strain evidence="2 3">HHB14362 ss-1</strain>
    </source>
</reference>
<evidence type="ECO:0000313" key="2">
    <source>
        <dbReference type="EMBL" id="KZT23334.1"/>
    </source>
</evidence>
<gene>
    <name evidence="2" type="ORF">NEOLEDRAFT_557194</name>
</gene>
<keyword evidence="1" id="KW-0472">Membrane</keyword>
<evidence type="ECO:0000256" key="1">
    <source>
        <dbReference type="SAM" id="Phobius"/>
    </source>
</evidence>
<evidence type="ECO:0000313" key="3">
    <source>
        <dbReference type="Proteomes" id="UP000076761"/>
    </source>
</evidence>
<proteinExistence type="predicted"/>
<dbReference type="EMBL" id="KV425586">
    <property type="protein sequence ID" value="KZT23334.1"/>
    <property type="molecule type" value="Genomic_DNA"/>
</dbReference>